<reference evidence="2" key="1">
    <citation type="journal article" date="2019" name="Int. J. Syst. Evol. Microbiol.">
        <title>The Global Catalogue of Microorganisms (GCM) 10K type strain sequencing project: providing services to taxonomists for standard genome sequencing and annotation.</title>
        <authorList>
            <consortium name="The Broad Institute Genomics Platform"/>
            <consortium name="The Broad Institute Genome Sequencing Center for Infectious Disease"/>
            <person name="Wu L."/>
            <person name="Ma J."/>
        </authorList>
    </citation>
    <scope>NUCLEOTIDE SEQUENCE [LARGE SCALE GENOMIC DNA]</scope>
    <source>
        <strain evidence="2">CCUG 49018</strain>
    </source>
</reference>
<sequence length="158" mass="17463">MVVVRRCLVVANQTLEDLELQEELRKRVTEGPSSFYVLVPNTRAAHYHVVPAAGGMVPMPTIVTGYGGPESDEEATEQARHRLERILAALTAAGVKAEGHLGSANPLEAMDNALAERQFDEIIVATLPRRFSRWLKADLPHQAERRFGLPVTTIVTKR</sequence>
<protein>
    <recommendedName>
        <fullName evidence="3">Universal stress protein family protein</fullName>
    </recommendedName>
</protein>
<gene>
    <name evidence="1" type="ORF">ACFQ34_29265</name>
</gene>
<organism evidence="1 2">
    <name type="scientific">Pseudonocardia benzenivorans</name>
    <dbReference type="NCBI Taxonomy" id="228005"/>
    <lineage>
        <taxon>Bacteria</taxon>
        <taxon>Bacillati</taxon>
        <taxon>Actinomycetota</taxon>
        <taxon>Actinomycetes</taxon>
        <taxon>Pseudonocardiales</taxon>
        <taxon>Pseudonocardiaceae</taxon>
        <taxon>Pseudonocardia</taxon>
    </lineage>
</organism>
<evidence type="ECO:0000313" key="1">
    <source>
        <dbReference type="EMBL" id="MFD1237392.1"/>
    </source>
</evidence>
<dbReference type="Gene3D" id="3.40.50.620">
    <property type="entry name" value="HUPs"/>
    <property type="match status" value="1"/>
</dbReference>
<comment type="caution">
    <text evidence="1">The sequence shown here is derived from an EMBL/GenBank/DDBJ whole genome shotgun (WGS) entry which is preliminary data.</text>
</comment>
<dbReference type="RefSeq" id="WP_379653284.1">
    <property type="nucleotide sequence ID" value="NZ_JBHTMB010000287.1"/>
</dbReference>
<dbReference type="InterPro" id="IPR014729">
    <property type="entry name" value="Rossmann-like_a/b/a_fold"/>
</dbReference>
<dbReference type="Proteomes" id="UP001597182">
    <property type="component" value="Unassembled WGS sequence"/>
</dbReference>
<name>A0ABW3VQK2_9PSEU</name>
<dbReference type="SUPFAM" id="SSF52402">
    <property type="entry name" value="Adenine nucleotide alpha hydrolases-like"/>
    <property type="match status" value="1"/>
</dbReference>
<keyword evidence="2" id="KW-1185">Reference proteome</keyword>
<evidence type="ECO:0000313" key="2">
    <source>
        <dbReference type="Proteomes" id="UP001597182"/>
    </source>
</evidence>
<dbReference type="EMBL" id="JBHTMB010000287">
    <property type="protein sequence ID" value="MFD1237392.1"/>
    <property type="molecule type" value="Genomic_DNA"/>
</dbReference>
<accession>A0ABW3VQK2</accession>
<proteinExistence type="predicted"/>
<evidence type="ECO:0008006" key="3">
    <source>
        <dbReference type="Google" id="ProtNLM"/>
    </source>
</evidence>